<keyword evidence="1" id="KW-0472">Membrane</keyword>
<feature type="transmembrane region" description="Helical" evidence="1">
    <location>
        <begin position="31"/>
        <end position="48"/>
    </location>
</feature>
<evidence type="ECO:0000256" key="1">
    <source>
        <dbReference type="SAM" id="Phobius"/>
    </source>
</evidence>
<feature type="transmembrane region" description="Helical" evidence="1">
    <location>
        <begin position="241"/>
        <end position="261"/>
    </location>
</feature>
<organism evidence="2 3">
    <name type="scientific">Reticulomyxa filosa</name>
    <dbReference type="NCBI Taxonomy" id="46433"/>
    <lineage>
        <taxon>Eukaryota</taxon>
        <taxon>Sar</taxon>
        <taxon>Rhizaria</taxon>
        <taxon>Retaria</taxon>
        <taxon>Foraminifera</taxon>
        <taxon>Monothalamids</taxon>
        <taxon>Reticulomyxidae</taxon>
        <taxon>Reticulomyxa</taxon>
    </lineage>
</organism>
<name>X6M2Q7_RETFI</name>
<dbReference type="OrthoDB" id="8191594at2759"/>
<reference evidence="2 3" key="1">
    <citation type="journal article" date="2013" name="Curr. Biol.">
        <title>The Genome of the Foraminiferan Reticulomyxa filosa.</title>
        <authorList>
            <person name="Glockner G."/>
            <person name="Hulsmann N."/>
            <person name="Schleicher M."/>
            <person name="Noegel A.A."/>
            <person name="Eichinger L."/>
            <person name="Gallinger C."/>
            <person name="Pawlowski J."/>
            <person name="Sierra R."/>
            <person name="Euteneuer U."/>
            <person name="Pillet L."/>
            <person name="Moustafa A."/>
            <person name="Platzer M."/>
            <person name="Groth M."/>
            <person name="Szafranski K."/>
            <person name="Schliwa M."/>
        </authorList>
    </citation>
    <scope>NUCLEOTIDE SEQUENCE [LARGE SCALE GENOMIC DNA]</scope>
</reference>
<proteinExistence type="predicted"/>
<dbReference type="Gene3D" id="3.40.630.30">
    <property type="match status" value="1"/>
</dbReference>
<evidence type="ECO:0000313" key="3">
    <source>
        <dbReference type="Proteomes" id="UP000023152"/>
    </source>
</evidence>
<keyword evidence="3" id="KW-1185">Reference proteome</keyword>
<gene>
    <name evidence="2" type="ORF">RFI_30108</name>
</gene>
<sequence>MTSTKLIFIKDYVFAHLGIVVKAYSYVNDKIGIIFGSIIYFLNASLFLHTRKYRLDACCKNWILFSCDYENSDFVKVAMEELHEKHVKQFQELVQKLDKSPAWHDLLKTHKFDNLRFDVLKECHYQQVLTLLCYQFSMYGNVINHMCFNASVEDSLPRFKREVSFAIKRGTSWVALERKTNRVVAVTTSDDMLAPTDKSSESTFQRMRKKINAKAIQNFPQLCKMLFDEDFKPLKLKKKNLFFFFGMDILGFYSVYVIIFFDV</sequence>
<evidence type="ECO:0000313" key="2">
    <source>
        <dbReference type="EMBL" id="ETO07285.1"/>
    </source>
</evidence>
<comment type="caution">
    <text evidence="2">The sequence shown here is derived from an EMBL/GenBank/DDBJ whole genome shotgun (WGS) entry which is preliminary data.</text>
</comment>
<keyword evidence="1" id="KW-0812">Transmembrane</keyword>
<accession>X6M2Q7</accession>
<dbReference type="AlphaFoldDB" id="X6M2Q7"/>
<dbReference type="EMBL" id="ASPP01026292">
    <property type="protein sequence ID" value="ETO07285.1"/>
    <property type="molecule type" value="Genomic_DNA"/>
</dbReference>
<keyword evidence="1" id="KW-1133">Transmembrane helix</keyword>
<protein>
    <submittedName>
        <fullName evidence="2">Uncharacterized protein</fullName>
    </submittedName>
</protein>
<dbReference type="Proteomes" id="UP000023152">
    <property type="component" value="Unassembled WGS sequence"/>
</dbReference>